<dbReference type="PROSITE" id="PS51352">
    <property type="entry name" value="THIOREDOXIN_2"/>
    <property type="match status" value="1"/>
</dbReference>
<dbReference type="PANTHER" id="PTHR42852">
    <property type="entry name" value="THIOL:DISULFIDE INTERCHANGE PROTEIN DSBE"/>
    <property type="match status" value="1"/>
</dbReference>
<dbReference type="HOGENOM" id="CLU_042529_1_0_10"/>
<dbReference type="STRING" id="742726.HMPREF9448_01423"/>
<dbReference type="eggNOG" id="COG0526">
    <property type="taxonomic scope" value="Bacteria"/>
</dbReference>
<keyword evidence="3" id="KW-1015">Disulfide bond</keyword>
<dbReference type="InterPro" id="IPR017937">
    <property type="entry name" value="Thioredoxin_CS"/>
</dbReference>
<evidence type="ECO:0000256" key="4">
    <source>
        <dbReference type="ARBA" id="ARBA00023284"/>
    </source>
</evidence>
<dbReference type="GO" id="GO:0030313">
    <property type="term" value="C:cell envelope"/>
    <property type="evidence" value="ECO:0007669"/>
    <property type="project" value="UniProtKB-SubCell"/>
</dbReference>
<dbReference type="Gene3D" id="3.40.30.10">
    <property type="entry name" value="Glutaredoxin"/>
    <property type="match status" value="1"/>
</dbReference>
<dbReference type="InterPro" id="IPR013766">
    <property type="entry name" value="Thioredoxin_domain"/>
</dbReference>
<dbReference type="InterPro" id="IPR036249">
    <property type="entry name" value="Thioredoxin-like_sf"/>
</dbReference>
<evidence type="ECO:0000256" key="3">
    <source>
        <dbReference type="ARBA" id="ARBA00023157"/>
    </source>
</evidence>
<keyword evidence="2" id="KW-0201">Cytochrome c-type biogenesis</keyword>
<dbReference type="PANTHER" id="PTHR42852:SF6">
    <property type="entry name" value="THIOL:DISULFIDE INTERCHANGE PROTEIN DSBE"/>
    <property type="match status" value="1"/>
</dbReference>
<evidence type="ECO:0000256" key="1">
    <source>
        <dbReference type="ARBA" id="ARBA00004196"/>
    </source>
</evidence>
<dbReference type="OrthoDB" id="9794348at2"/>
<evidence type="ECO:0000259" key="5">
    <source>
        <dbReference type="PROSITE" id="PS51352"/>
    </source>
</evidence>
<dbReference type="AlphaFoldDB" id="K0X347"/>
<dbReference type="SUPFAM" id="SSF52833">
    <property type="entry name" value="Thioredoxin-like"/>
    <property type="match status" value="1"/>
</dbReference>
<feature type="domain" description="Thioredoxin" evidence="5">
    <location>
        <begin position="228"/>
        <end position="369"/>
    </location>
</feature>
<organism evidence="6 7">
    <name type="scientific">Barnesiella intestinihominis YIT 11860</name>
    <dbReference type="NCBI Taxonomy" id="742726"/>
    <lineage>
        <taxon>Bacteria</taxon>
        <taxon>Pseudomonadati</taxon>
        <taxon>Bacteroidota</taxon>
        <taxon>Bacteroidia</taxon>
        <taxon>Bacteroidales</taxon>
        <taxon>Barnesiellaceae</taxon>
        <taxon>Barnesiella</taxon>
    </lineage>
</organism>
<dbReference type="InterPro" id="IPR012336">
    <property type="entry name" value="Thioredoxin-like_fold"/>
</dbReference>
<dbReference type="PROSITE" id="PS00194">
    <property type="entry name" value="THIOREDOXIN_1"/>
    <property type="match status" value="1"/>
</dbReference>
<keyword evidence="4" id="KW-0676">Redox-active center</keyword>
<name>K0X347_9BACT</name>
<dbReference type="EMBL" id="ADLE01000008">
    <property type="protein sequence ID" value="EJZ64936.1"/>
    <property type="molecule type" value="Genomic_DNA"/>
</dbReference>
<sequence length="369" mass="42224">MKKRQLIWIGLIGVIMASCGGKYKITGKTNLIPDGETILLQKQNNEQFEIVDSATVTNGSFSFKGEQKSPAVAILVHLNDKQSQIPPQLIALEKGDIYVTLDSVSHISGTPLNNRLQMYETKRRSYDTRIRNITNRYLKDYLSGQLSDSTFVILKKAFDKEQKGLETLTRNYILANTDNVTSIYLFLQNSFLFSPEEQRELIAHAAPSFKKNPAVKKVSHMLDRLKNVEPGMPYIDLPLQTIEGKEASLSTYIDKGKYILLDFWASWCPPCRRQTPYLKQLFERYDKRQFSIVGISFDTNREEWKEYIQKNQIKWAQLIDQKGWESTAILTYAIQGIPHLILLGPDGKIIANNPSEKQLSNILSNQLKQ</sequence>
<keyword evidence="7" id="KW-1185">Reference proteome</keyword>
<proteinExistence type="predicted"/>
<dbReference type="InterPro" id="IPR050553">
    <property type="entry name" value="Thioredoxin_ResA/DsbE_sf"/>
</dbReference>
<dbReference type="PROSITE" id="PS51257">
    <property type="entry name" value="PROKAR_LIPOPROTEIN"/>
    <property type="match status" value="1"/>
</dbReference>
<reference evidence="6 7" key="1">
    <citation type="submission" date="2012-08" db="EMBL/GenBank/DDBJ databases">
        <title>The Genome Sequence of Barnesiella intestinihominis YIT 11860.</title>
        <authorList>
            <consortium name="The Broad Institute Genome Sequencing Platform"/>
            <person name="Earl A."/>
            <person name="Ward D."/>
            <person name="Feldgarden M."/>
            <person name="Gevers D."/>
            <person name="Morotomi M."/>
            <person name="Walker B."/>
            <person name="Young S.K."/>
            <person name="Zeng Q."/>
            <person name="Gargeya S."/>
            <person name="Fitzgerald M."/>
            <person name="Haas B."/>
            <person name="Abouelleil A."/>
            <person name="Alvarado L."/>
            <person name="Arachchi H.M."/>
            <person name="Berlin A.M."/>
            <person name="Chapman S.B."/>
            <person name="Goldberg J."/>
            <person name="Griggs A."/>
            <person name="Gujja S."/>
            <person name="Hansen M."/>
            <person name="Howarth C."/>
            <person name="Imamovic A."/>
            <person name="Larimer J."/>
            <person name="McCowen C."/>
            <person name="Montmayeur A."/>
            <person name="Murphy C."/>
            <person name="Neiman D."/>
            <person name="Pearson M."/>
            <person name="Priest M."/>
            <person name="Roberts A."/>
            <person name="Saif S."/>
            <person name="Shea T."/>
            <person name="Sisk P."/>
            <person name="Sykes S."/>
            <person name="Wortman J."/>
            <person name="Nusbaum C."/>
            <person name="Birren B."/>
        </authorList>
    </citation>
    <scope>NUCLEOTIDE SEQUENCE [LARGE SCALE GENOMIC DNA]</scope>
    <source>
        <strain evidence="6 7">YIT 11860</strain>
    </source>
</reference>
<gene>
    <name evidence="6" type="ORF">HMPREF9448_01423</name>
</gene>
<evidence type="ECO:0000256" key="2">
    <source>
        <dbReference type="ARBA" id="ARBA00022748"/>
    </source>
</evidence>
<dbReference type="Pfam" id="PF14289">
    <property type="entry name" value="DUF4369"/>
    <property type="match status" value="1"/>
</dbReference>
<comment type="subcellular location">
    <subcellularLocation>
        <location evidence="1">Cell envelope</location>
    </subcellularLocation>
</comment>
<protein>
    <recommendedName>
        <fullName evidence="5">Thioredoxin domain-containing protein</fullName>
    </recommendedName>
</protein>
<comment type="caution">
    <text evidence="6">The sequence shown here is derived from an EMBL/GenBank/DDBJ whole genome shotgun (WGS) entry which is preliminary data.</text>
</comment>
<evidence type="ECO:0000313" key="6">
    <source>
        <dbReference type="EMBL" id="EJZ64936.1"/>
    </source>
</evidence>
<accession>K0X347</accession>
<dbReference type="InterPro" id="IPR025380">
    <property type="entry name" value="DUF4369"/>
</dbReference>
<dbReference type="RefSeq" id="WP_008861884.1">
    <property type="nucleotide sequence ID" value="NZ_JH815204.1"/>
</dbReference>
<dbReference type="CDD" id="cd02966">
    <property type="entry name" value="TlpA_like_family"/>
    <property type="match status" value="1"/>
</dbReference>
<dbReference type="GO" id="GO:0017004">
    <property type="term" value="P:cytochrome complex assembly"/>
    <property type="evidence" value="ECO:0007669"/>
    <property type="project" value="UniProtKB-KW"/>
</dbReference>
<evidence type="ECO:0000313" key="7">
    <source>
        <dbReference type="Proteomes" id="UP000006044"/>
    </source>
</evidence>
<dbReference type="GeneID" id="77848691"/>
<dbReference type="Proteomes" id="UP000006044">
    <property type="component" value="Unassembled WGS sequence"/>
</dbReference>
<dbReference type="Pfam" id="PF13905">
    <property type="entry name" value="Thioredoxin_8"/>
    <property type="match status" value="1"/>
</dbReference>